<dbReference type="AlphaFoldDB" id="A0AAD7S2Q8"/>
<organism evidence="2 3">
    <name type="scientific">Aldrovandia affinis</name>
    <dbReference type="NCBI Taxonomy" id="143900"/>
    <lineage>
        <taxon>Eukaryota</taxon>
        <taxon>Metazoa</taxon>
        <taxon>Chordata</taxon>
        <taxon>Craniata</taxon>
        <taxon>Vertebrata</taxon>
        <taxon>Euteleostomi</taxon>
        <taxon>Actinopterygii</taxon>
        <taxon>Neopterygii</taxon>
        <taxon>Teleostei</taxon>
        <taxon>Notacanthiformes</taxon>
        <taxon>Halosauridae</taxon>
        <taxon>Aldrovandia</taxon>
    </lineage>
</organism>
<evidence type="ECO:0000313" key="2">
    <source>
        <dbReference type="EMBL" id="KAJ8393681.1"/>
    </source>
</evidence>
<reference evidence="2" key="1">
    <citation type="journal article" date="2023" name="Science">
        <title>Genome structures resolve the early diversification of teleost fishes.</title>
        <authorList>
            <person name="Parey E."/>
            <person name="Louis A."/>
            <person name="Montfort J."/>
            <person name="Bouchez O."/>
            <person name="Roques C."/>
            <person name="Iampietro C."/>
            <person name="Lluch J."/>
            <person name="Castinel A."/>
            <person name="Donnadieu C."/>
            <person name="Desvignes T."/>
            <person name="Floi Bucao C."/>
            <person name="Jouanno E."/>
            <person name="Wen M."/>
            <person name="Mejri S."/>
            <person name="Dirks R."/>
            <person name="Jansen H."/>
            <person name="Henkel C."/>
            <person name="Chen W.J."/>
            <person name="Zahm M."/>
            <person name="Cabau C."/>
            <person name="Klopp C."/>
            <person name="Thompson A.W."/>
            <person name="Robinson-Rechavi M."/>
            <person name="Braasch I."/>
            <person name="Lecointre G."/>
            <person name="Bobe J."/>
            <person name="Postlethwait J.H."/>
            <person name="Berthelot C."/>
            <person name="Roest Crollius H."/>
            <person name="Guiguen Y."/>
        </authorList>
    </citation>
    <scope>NUCLEOTIDE SEQUENCE</scope>
    <source>
        <strain evidence="2">NC1722</strain>
    </source>
</reference>
<gene>
    <name evidence="2" type="ORF">AAFF_G00059000</name>
</gene>
<keyword evidence="3" id="KW-1185">Reference proteome</keyword>
<comment type="caution">
    <text evidence="2">The sequence shown here is derived from an EMBL/GenBank/DDBJ whole genome shotgun (WGS) entry which is preliminary data.</text>
</comment>
<protein>
    <submittedName>
        <fullName evidence="2">Uncharacterized protein</fullName>
    </submittedName>
</protein>
<accession>A0AAD7S2Q8</accession>
<evidence type="ECO:0000313" key="3">
    <source>
        <dbReference type="Proteomes" id="UP001221898"/>
    </source>
</evidence>
<name>A0AAD7S2Q8_9TELE</name>
<sequence>MGRRRRPEYTLNSDRCRTLQHSLKAHVAFGESASSAVHQRRLCAYRRCEVVQTRLYSVGEERQRAHVERGNGRDRDADAEV</sequence>
<proteinExistence type="predicted"/>
<dbReference type="EMBL" id="JAINUG010000135">
    <property type="protein sequence ID" value="KAJ8393681.1"/>
    <property type="molecule type" value="Genomic_DNA"/>
</dbReference>
<dbReference type="Proteomes" id="UP001221898">
    <property type="component" value="Unassembled WGS sequence"/>
</dbReference>
<evidence type="ECO:0000256" key="1">
    <source>
        <dbReference type="SAM" id="MobiDB-lite"/>
    </source>
</evidence>
<feature type="region of interest" description="Disordered" evidence="1">
    <location>
        <begin position="60"/>
        <end position="81"/>
    </location>
</feature>